<evidence type="ECO:0000313" key="2">
    <source>
        <dbReference type="Proteomes" id="UP000694857"/>
    </source>
</evidence>
<accession>A0A8B8WKU7</accession>
<dbReference type="OrthoDB" id="10647583at2759"/>
<dbReference type="GeneID" id="118889797"/>
<feature type="compositionally biased region" description="Pro residues" evidence="1">
    <location>
        <begin position="28"/>
        <end position="40"/>
    </location>
</feature>
<dbReference type="AlphaFoldDB" id="A0A8B8WKU7"/>
<organism evidence="2 3">
    <name type="scientific">Balaenoptera musculus</name>
    <name type="common">Blue whale</name>
    <dbReference type="NCBI Taxonomy" id="9771"/>
    <lineage>
        <taxon>Eukaryota</taxon>
        <taxon>Metazoa</taxon>
        <taxon>Chordata</taxon>
        <taxon>Craniata</taxon>
        <taxon>Vertebrata</taxon>
        <taxon>Euteleostomi</taxon>
        <taxon>Mammalia</taxon>
        <taxon>Eutheria</taxon>
        <taxon>Laurasiatheria</taxon>
        <taxon>Artiodactyla</taxon>
        <taxon>Whippomorpha</taxon>
        <taxon>Cetacea</taxon>
        <taxon>Mysticeti</taxon>
        <taxon>Balaenopteridae</taxon>
        <taxon>Balaenoptera</taxon>
    </lineage>
</organism>
<feature type="compositionally biased region" description="Basic residues" evidence="1">
    <location>
        <begin position="86"/>
        <end position="96"/>
    </location>
</feature>
<feature type="compositionally biased region" description="Low complexity" evidence="1">
    <location>
        <begin position="97"/>
        <end position="110"/>
    </location>
</feature>
<evidence type="ECO:0000256" key="1">
    <source>
        <dbReference type="SAM" id="MobiDB-lite"/>
    </source>
</evidence>
<name>A0A8B8WKU7_BALMU</name>
<reference evidence="3" key="1">
    <citation type="submission" date="2025-08" db="UniProtKB">
        <authorList>
            <consortium name="RefSeq"/>
        </authorList>
    </citation>
    <scope>IDENTIFICATION</scope>
    <source>
        <tissue evidence="3">Epidermis and Blubber</tissue>
    </source>
</reference>
<protein>
    <submittedName>
        <fullName evidence="3">Ycf66-like protein</fullName>
    </submittedName>
</protein>
<dbReference type="KEGG" id="bmus:118889797"/>
<keyword evidence="2" id="KW-1185">Reference proteome</keyword>
<gene>
    <name evidence="3" type="primary">LOC118889797</name>
</gene>
<sequence length="258" mass="27430">MPPCEHSAGRKAGHGPAATPAQGRGAPPAAPHPLRGPRPPGSCALAGRRLPGASKDPPHRPLWARGARSNHVKTRPGSGWQAGTHLSRRRRARHHAVPAGPCAAAGGFPATRRRGRTRTRSPNTRQPDAPHFRRRKSRPPLSPAPEIHCTQAPQEVPPPPQASTAGSPAPRRKSHAPPVRAGGPKGVAEMAEAWCRCSTPRPPGPRPARSATIWRRRGGPSGGGGAEGPRILTAAGWKNYRVRRRPRLYEQPAGCLKP</sequence>
<feature type="region of interest" description="Disordered" evidence="1">
    <location>
        <begin position="1"/>
        <end position="230"/>
    </location>
</feature>
<evidence type="ECO:0000313" key="3">
    <source>
        <dbReference type="RefSeq" id="XP_036697867.1"/>
    </source>
</evidence>
<dbReference type="RefSeq" id="XP_036697867.1">
    <property type="nucleotide sequence ID" value="XM_036841972.1"/>
</dbReference>
<proteinExistence type="predicted"/>
<feature type="compositionally biased region" description="Low complexity" evidence="1">
    <location>
        <begin position="15"/>
        <end position="27"/>
    </location>
</feature>
<dbReference type="Proteomes" id="UP000694857">
    <property type="component" value="Chromosome 2"/>
</dbReference>